<dbReference type="PRINTS" id="PR00625">
    <property type="entry name" value="JDOMAIN"/>
</dbReference>
<dbReference type="PROSITE" id="PS50076">
    <property type="entry name" value="DNAJ_2"/>
    <property type="match status" value="1"/>
</dbReference>
<dbReference type="Proteomes" id="UP000322644">
    <property type="component" value="Chromosome"/>
</dbReference>
<dbReference type="CDD" id="cd07316">
    <property type="entry name" value="terB_like_DjlA"/>
    <property type="match status" value="1"/>
</dbReference>
<dbReference type="Pfam" id="PF05099">
    <property type="entry name" value="TerB"/>
    <property type="match status" value="1"/>
</dbReference>
<dbReference type="AlphaFoldDB" id="A0A5C2HCN4"/>
<feature type="domain" description="J" evidence="1">
    <location>
        <begin position="186"/>
        <end position="250"/>
    </location>
</feature>
<sequence>MEFLVLIIVITILVFIGKNYKTEEFKNINLTKKEVFRGDILNHEAGLLVALLSKVAKADGKVGELEAELIKHTLTDISSHFQNSEELRERLKELYNEEKDDFSNLIVICDRLYRLTAKNYNKRLNYMEYLLNLAFIDGDFSKEEQEITEDIANALKIAKSDYNRLVYSFESFYTNIKNEKKLSLEKSYEILNSNPNDDFATIKKNYRELVKKNHPDIITGQGATQSIIDEATQKLQEINEAYEVIKKDRGI</sequence>
<dbReference type="SUPFAM" id="SSF46565">
    <property type="entry name" value="Chaperone J-domain"/>
    <property type="match status" value="1"/>
</dbReference>
<evidence type="ECO:0000259" key="1">
    <source>
        <dbReference type="PROSITE" id="PS50076"/>
    </source>
</evidence>
<evidence type="ECO:0000313" key="3">
    <source>
        <dbReference type="Proteomes" id="UP000322644"/>
    </source>
</evidence>
<dbReference type="Gene3D" id="1.10.3680.10">
    <property type="entry name" value="TerB-like"/>
    <property type="match status" value="1"/>
</dbReference>
<dbReference type="CDD" id="cd06257">
    <property type="entry name" value="DnaJ"/>
    <property type="match status" value="1"/>
</dbReference>
<dbReference type="Gene3D" id="1.10.287.110">
    <property type="entry name" value="DnaJ domain"/>
    <property type="match status" value="1"/>
</dbReference>
<dbReference type="InterPro" id="IPR007791">
    <property type="entry name" value="DjlA_N"/>
</dbReference>
<dbReference type="KEGG" id="apoc:APORC_0955"/>
<name>A0A5C2HCN4_9BACT</name>
<accession>A0A5C2HCN4</accession>
<dbReference type="InterPro" id="IPR036869">
    <property type="entry name" value="J_dom_sf"/>
</dbReference>
<dbReference type="SMART" id="SM00271">
    <property type="entry name" value="DnaJ"/>
    <property type="match status" value="1"/>
</dbReference>
<gene>
    <name evidence="2" type="primary">djlA</name>
    <name evidence="2" type="ORF">APORC_0955</name>
</gene>
<protein>
    <submittedName>
        <fullName evidence="2">DnaJ-like membrane chaperone protein</fullName>
    </submittedName>
</protein>
<organism evidence="2 3">
    <name type="scientific">Arcobacter porcinus</name>
    <dbReference type="NCBI Taxonomy" id="1935204"/>
    <lineage>
        <taxon>Bacteria</taxon>
        <taxon>Pseudomonadati</taxon>
        <taxon>Campylobacterota</taxon>
        <taxon>Epsilonproteobacteria</taxon>
        <taxon>Campylobacterales</taxon>
        <taxon>Arcobacteraceae</taxon>
        <taxon>Arcobacter</taxon>
    </lineage>
</organism>
<evidence type="ECO:0000313" key="2">
    <source>
        <dbReference type="EMBL" id="QEP40557.1"/>
    </source>
</evidence>
<reference evidence="2 3" key="1">
    <citation type="submission" date="2019-09" db="EMBL/GenBank/DDBJ databases">
        <title>Complete genome sequencing of four Arcobacter species reveals a diverse suite of mobile elements.</title>
        <authorList>
            <person name="Miller W.G."/>
            <person name="Yee E."/>
            <person name="Bono J.L."/>
        </authorList>
    </citation>
    <scope>NUCLEOTIDE SEQUENCE [LARGE SCALE GENOMIC DNA]</scope>
    <source>
        <strain evidence="2 3">CCUG 56899</strain>
    </source>
</reference>
<dbReference type="EMBL" id="CP036246">
    <property type="protein sequence ID" value="QEP40557.1"/>
    <property type="molecule type" value="Genomic_DNA"/>
</dbReference>
<dbReference type="InterPro" id="IPR029024">
    <property type="entry name" value="TerB-like"/>
</dbReference>
<reference evidence="2 3" key="2">
    <citation type="submission" date="2019-09" db="EMBL/GenBank/DDBJ databases">
        <title>Taxonomic note: a critical rebuttal of the proposed division of the genus Arcobacter into six genera, emended descriptions of Arcobacter anaerophilus and the genus Arcobacter, and an assessment of genus-level boundaries for Epsilonproteobacteria using in silico genomic comparator tools.</title>
        <authorList>
            <person name="On S.L.W."/>
            <person name="Miller W.G."/>
            <person name="Biggs P."/>
            <person name="Cornelius A."/>
            <person name="Vandamme P."/>
        </authorList>
    </citation>
    <scope>NUCLEOTIDE SEQUENCE [LARGE SCALE GENOMIC DNA]</scope>
    <source>
        <strain evidence="2 3">CCUG 56899</strain>
    </source>
</reference>
<dbReference type="RefSeq" id="WP_066175736.1">
    <property type="nucleotide sequence ID" value="NZ_CP036246.2"/>
</dbReference>
<dbReference type="InterPro" id="IPR001623">
    <property type="entry name" value="DnaJ_domain"/>
</dbReference>
<proteinExistence type="predicted"/>
<dbReference type="Pfam" id="PF00226">
    <property type="entry name" value="DnaJ"/>
    <property type="match status" value="1"/>
</dbReference>